<dbReference type="Pfam" id="PF01095">
    <property type="entry name" value="Pectinesterase"/>
    <property type="match status" value="1"/>
</dbReference>
<evidence type="ECO:0000256" key="7">
    <source>
        <dbReference type="ARBA" id="ARBA00022801"/>
    </source>
</evidence>
<dbReference type="Gene3D" id="2.160.20.10">
    <property type="entry name" value="Single-stranded right-handed beta-helix, Pectin lyase-like"/>
    <property type="match status" value="1"/>
</dbReference>
<organism evidence="13 14">
    <name type="scientific">Cercospora zeae-maydis SCOH1-5</name>
    <dbReference type="NCBI Taxonomy" id="717836"/>
    <lineage>
        <taxon>Eukaryota</taxon>
        <taxon>Fungi</taxon>
        <taxon>Dikarya</taxon>
        <taxon>Ascomycota</taxon>
        <taxon>Pezizomycotina</taxon>
        <taxon>Dothideomycetes</taxon>
        <taxon>Dothideomycetidae</taxon>
        <taxon>Mycosphaerellales</taxon>
        <taxon>Mycosphaerellaceae</taxon>
        <taxon>Cercospora</taxon>
    </lineage>
</organism>
<feature type="chain" id="PRO_5025705445" description="Pectinesterase" evidence="11">
    <location>
        <begin position="17"/>
        <end position="328"/>
    </location>
</feature>
<evidence type="ECO:0000259" key="12">
    <source>
        <dbReference type="Pfam" id="PF01095"/>
    </source>
</evidence>
<keyword evidence="6 11" id="KW-0732">Signal</keyword>
<dbReference type="InterPro" id="IPR033131">
    <property type="entry name" value="Pectinesterase_Asp_AS"/>
</dbReference>
<dbReference type="InterPro" id="IPR000070">
    <property type="entry name" value="Pectinesterase_cat"/>
</dbReference>
<evidence type="ECO:0000256" key="8">
    <source>
        <dbReference type="ARBA" id="ARBA00023085"/>
    </source>
</evidence>
<evidence type="ECO:0000256" key="5">
    <source>
        <dbReference type="ARBA" id="ARBA00022525"/>
    </source>
</evidence>
<protein>
    <recommendedName>
        <fullName evidence="4 11">Pectinesterase</fullName>
        <ecNumber evidence="4 11">3.1.1.11</ecNumber>
    </recommendedName>
</protein>
<evidence type="ECO:0000256" key="1">
    <source>
        <dbReference type="ARBA" id="ARBA00004613"/>
    </source>
</evidence>
<proteinExistence type="inferred from homology"/>
<dbReference type="PROSITE" id="PS00503">
    <property type="entry name" value="PECTINESTERASE_2"/>
    <property type="match status" value="1"/>
</dbReference>
<comment type="subcellular location">
    <subcellularLocation>
        <location evidence="1 11">Secreted</location>
    </subcellularLocation>
</comment>
<comment type="catalytic activity">
    <reaction evidence="9 11">
        <text>[(1-&gt;4)-alpha-D-galacturonosyl methyl ester](n) + n H2O = [(1-&gt;4)-alpha-D-galacturonosyl](n) + n methanol + n H(+)</text>
        <dbReference type="Rhea" id="RHEA:22380"/>
        <dbReference type="Rhea" id="RHEA-COMP:14570"/>
        <dbReference type="Rhea" id="RHEA-COMP:14573"/>
        <dbReference type="ChEBI" id="CHEBI:15377"/>
        <dbReference type="ChEBI" id="CHEBI:15378"/>
        <dbReference type="ChEBI" id="CHEBI:17790"/>
        <dbReference type="ChEBI" id="CHEBI:140522"/>
        <dbReference type="ChEBI" id="CHEBI:140523"/>
        <dbReference type="EC" id="3.1.1.11"/>
    </reaction>
</comment>
<keyword evidence="7 11" id="KW-0378">Hydrolase</keyword>
<dbReference type="OrthoDB" id="2019149at2759"/>
<dbReference type="FunFam" id="2.160.20.10:FF:000014">
    <property type="entry name" value="Pectinesterase"/>
    <property type="match status" value="1"/>
</dbReference>
<evidence type="ECO:0000256" key="11">
    <source>
        <dbReference type="RuleBase" id="RU000589"/>
    </source>
</evidence>
<accession>A0A6A6F8A0</accession>
<feature type="signal peptide" evidence="11">
    <location>
        <begin position="1"/>
        <end position="16"/>
    </location>
</feature>
<dbReference type="InterPro" id="IPR011050">
    <property type="entry name" value="Pectin_lyase_fold/virulence"/>
</dbReference>
<gene>
    <name evidence="13" type="ORF">CERZMDRAFT_87436</name>
</gene>
<dbReference type="PANTHER" id="PTHR31321">
    <property type="entry name" value="ACYL-COA THIOESTER HYDROLASE YBHC-RELATED"/>
    <property type="match status" value="1"/>
</dbReference>
<dbReference type="Proteomes" id="UP000799539">
    <property type="component" value="Unassembled WGS sequence"/>
</dbReference>
<reference evidence="13" key="1">
    <citation type="journal article" date="2020" name="Stud. Mycol.">
        <title>101 Dothideomycetes genomes: a test case for predicting lifestyles and emergence of pathogens.</title>
        <authorList>
            <person name="Haridas S."/>
            <person name="Albert R."/>
            <person name="Binder M."/>
            <person name="Bloem J."/>
            <person name="Labutti K."/>
            <person name="Salamov A."/>
            <person name="Andreopoulos B."/>
            <person name="Baker S."/>
            <person name="Barry K."/>
            <person name="Bills G."/>
            <person name="Bluhm B."/>
            <person name="Cannon C."/>
            <person name="Castanera R."/>
            <person name="Culley D."/>
            <person name="Daum C."/>
            <person name="Ezra D."/>
            <person name="Gonzalez J."/>
            <person name="Henrissat B."/>
            <person name="Kuo A."/>
            <person name="Liang C."/>
            <person name="Lipzen A."/>
            <person name="Lutzoni F."/>
            <person name="Magnuson J."/>
            <person name="Mondo S."/>
            <person name="Nolan M."/>
            <person name="Ohm R."/>
            <person name="Pangilinan J."/>
            <person name="Park H.-J."/>
            <person name="Ramirez L."/>
            <person name="Alfaro M."/>
            <person name="Sun H."/>
            <person name="Tritt A."/>
            <person name="Yoshinaga Y."/>
            <person name="Zwiers L.-H."/>
            <person name="Turgeon B."/>
            <person name="Goodwin S."/>
            <person name="Spatafora J."/>
            <person name="Crous P."/>
            <person name="Grigoriev I."/>
        </authorList>
    </citation>
    <scope>NUCLEOTIDE SEQUENCE</scope>
    <source>
        <strain evidence="13">SCOH1-5</strain>
    </source>
</reference>
<keyword evidence="14" id="KW-1185">Reference proteome</keyword>
<dbReference type="AlphaFoldDB" id="A0A6A6F8A0"/>
<dbReference type="GO" id="GO:0042545">
    <property type="term" value="P:cell wall modification"/>
    <property type="evidence" value="ECO:0007669"/>
    <property type="project" value="UniProtKB-UniRule"/>
</dbReference>
<evidence type="ECO:0000256" key="9">
    <source>
        <dbReference type="ARBA" id="ARBA00047928"/>
    </source>
</evidence>
<sequence length="328" mass="34600">MKPFALLSGLITVATCLTTPPPGALVVSKTPRSGQYATVQQAVNALSTTSKTQQIIFIQPGTYNEQVYIQPLSGPLTVYGYSSSDLSYSANQVTITAGQSQQTQPSNDLSATLRVHTSNFKLYNVNVANSFGQGSQAVAVSANNGGQGYYGVKLTGFQDTLLAETGAQLYANSYIGGATDFIFGQTGQVWFEQCDLRVLAASLGFITASGRTSPDNGYYVINNSTVAAAPGNNVPAGAYYLGRPWGSFARVIFQRTSMTNVINPAGWTIWNTGDPRTGSVTFGEYANTGPGSQGARASFSQKLSSPISIDMVLGGGYASAPWVDTNYL</sequence>
<dbReference type="GO" id="GO:0045490">
    <property type="term" value="P:pectin catabolic process"/>
    <property type="evidence" value="ECO:0007669"/>
    <property type="project" value="UniProtKB-UniRule"/>
</dbReference>
<dbReference type="SUPFAM" id="SSF51126">
    <property type="entry name" value="Pectin lyase-like"/>
    <property type="match status" value="1"/>
</dbReference>
<dbReference type="EC" id="3.1.1.11" evidence="4 11"/>
<dbReference type="EMBL" id="ML992691">
    <property type="protein sequence ID" value="KAF2208857.1"/>
    <property type="molecule type" value="Genomic_DNA"/>
</dbReference>
<dbReference type="PANTHER" id="PTHR31321:SF127">
    <property type="entry name" value="PECTINESTERASE"/>
    <property type="match status" value="1"/>
</dbReference>
<dbReference type="GO" id="GO:0005576">
    <property type="term" value="C:extracellular region"/>
    <property type="evidence" value="ECO:0007669"/>
    <property type="project" value="UniProtKB-SubCell"/>
</dbReference>
<evidence type="ECO:0000256" key="6">
    <source>
        <dbReference type="ARBA" id="ARBA00022729"/>
    </source>
</evidence>
<comment type="pathway">
    <text evidence="2 11">Glycan metabolism; pectin degradation; 2-dehydro-3-deoxy-D-gluconate from pectin: step 1/5.</text>
</comment>
<evidence type="ECO:0000256" key="10">
    <source>
        <dbReference type="PROSITE-ProRule" id="PRU10040"/>
    </source>
</evidence>
<name>A0A6A6F8A0_9PEZI</name>
<evidence type="ECO:0000313" key="14">
    <source>
        <dbReference type="Proteomes" id="UP000799539"/>
    </source>
</evidence>
<evidence type="ECO:0000256" key="4">
    <source>
        <dbReference type="ARBA" id="ARBA00013229"/>
    </source>
</evidence>
<dbReference type="InterPro" id="IPR012334">
    <property type="entry name" value="Pectin_lyas_fold"/>
</dbReference>
<feature type="active site" evidence="10">
    <location>
        <position position="180"/>
    </location>
</feature>
<comment type="function">
    <text evidence="11">Involved in maceration and soft-rotting of plant tissue.</text>
</comment>
<keyword evidence="5 11" id="KW-0964">Secreted</keyword>
<evidence type="ECO:0000256" key="3">
    <source>
        <dbReference type="ARBA" id="ARBA00008891"/>
    </source>
</evidence>
<evidence type="ECO:0000313" key="13">
    <source>
        <dbReference type="EMBL" id="KAF2208857.1"/>
    </source>
</evidence>
<comment type="similarity">
    <text evidence="3">Belongs to the pectinesterase family.</text>
</comment>
<dbReference type="GO" id="GO:0030599">
    <property type="term" value="F:pectinesterase activity"/>
    <property type="evidence" value="ECO:0007669"/>
    <property type="project" value="UniProtKB-UniRule"/>
</dbReference>
<feature type="domain" description="Pectinesterase catalytic" evidence="12">
    <location>
        <begin position="27"/>
        <end position="294"/>
    </location>
</feature>
<evidence type="ECO:0000256" key="2">
    <source>
        <dbReference type="ARBA" id="ARBA00005184"/>
    </source>
</evidence>
<keyword evidence="8 11" id="KW-0063">Aspartyl esterase</keyword>
<keyword evidence="11" id="KW-0961">Cell wall biogenesis/degradation</keyword>
<dbReference type="UniPathway" id="UPA00545">
    <property type="reaction ID" value="UER00823"/>
</dbReference>